<dbReference type="EMBL" id="BIFQ01000001">
    <property type="protein sequence ID" value="GCE06843.1"/>
    <property type="molecule type" value="Genomic_DNA"/>
</dbReference>
<gene>
    <name evidence="1" type="ORF">KDAU_41720</name>
</gene>
<reference evidence="2" key="1">
    <citation type="submission" date="2018-12" db="EMBL/GenBank/DDBJ databases">
        <title>Tengunoibacter tsumagoiensis gen. nov., sp. nov., Dictyobacter kobayashii sp. nov., D. alpinus sp. nov., and D. joshuensis sp. nov. and description of Dictyobacteraceae fam. nov. within the order Ktedonobacterales isolated from Tengu-no-mugimeshi.</title>
        <authorList>
            <person name="Wang C.M."/>
            <person name="Zheng Y."/>
            <person name="Sakai Y."/>
            <person name="Toyoda A."/>
            <person name="Minakuchi Y."/>
            <person name="Abe K."/>
            <person name="Yokota A."/>
            <person name="Yabe S."/>
        </authorList>
    </citation>
    <scope>NUCLEOTIDE SEQUENCE [LARGE SCALE GENOMIC DNA]</scope>
    <source>
        <strain evidence="2">S-27</strain>
    </source>
</reference>
<evidence type="ECO:0000313" key="1">
    <source>
        <dbReference type="EMBL" id="GCE06843.1"/>
    </source>
</evidence>
<evidence type="ECO:0000313" key="2">
    <source>
        <dbReference type="Proteomes" id="UP000287224"/>
    </source>
</evidence>
<organism evidence="1 2">
    <name type="scientific">Dictyobacter aurantiacus</name>
    <dbReference type="NCBI Taxonomy" id="1936993"/>
    <lineage>
        <taxon>Bacteria</taxon>
        <taxon>Bacillati</taxon>
        <taxon>Chloroflexota</taxon>
        <taxon>Ktedonobacteria</taxon>
        <taxon>Ktedonobacterales</taxon>
        <taxon>Dictyobacteraceae</taxon>
        <taxon>Dictyobacter</taxon>
    </lineage>
</organism>
<dbReference type="AlphaFoldDB" id="A0A401ZJ23"/>
<sequence>MLLTCGLHAFSHLRCSTVMFMLVRQGRIRVPWRTNINYKRGRLCAFSHLHGPTVMFMLVRQGRIRAPDAPT</sequence>
<comment type="caution">
    <text evidence="1">The sequence shown here is derived from an EMBL/GenBank/DDBJ whole genome shotgun (WGS) entry which is preliminary data.</text>
</comment>
<proteinExistence type="predicted"/>
<dbReference type="Proteomes" id="UP000287224">
    <property type="component" value="Unassembled WGS sequence"/>
</dbReference>
<accession>A0A401ZJ23</accession>
<protein>
    <submittedName>
        <fullName evidence="1">Uncharacterized protein</fullName>
    </submittedName>
</protein>
<name>A0A401ZJ23_9CHLR</name>
<keyword evidence="2" id="KW-1185">Reference proteome</keyword>